<proteinExistence type="predicted"/>
<sequence length="160" mass="17388">MSAVHHKTLKNKGTCNLSNSPLAVSTNGQTLTLVAINQSVSKLVNAIQLTGNGLDDLNKLASLNADELLEIVIKISQSSINTIDGTLLLDEINVRSSLGSGQDNITIGNANLGTHASNHRNSRRHISGSILCAMYTKFTNHSGYLLYKFYRPRYCFIISL</sequence>
<name>A0A8S5PRP5_9CAUD</name>
<dbReference type="EMBL" id="BK015488">
    <property type="protein sequence ID" value="DAE09546.1"/>
    <property type="molecule type" value="Genomic_DNA"/>
</dbReference>
<reference evidence="1" key="1">
    <citation type="journal article" date="2021" name="Proc. Natl. Acad. Sci. U.S.A.">
        <title>A Catalog of Tens of Thousands of Viruses from Human Metagenomes Reveals Hidden Associations with Chronic Diseases.</title>
        <authorList>
            <person name="Tisza M.J."/>
            <person name="Buck C.B."/>
        </authorList>
    </citation>
    <scope>NUCLEOTIDE SEQUENCE</scope>
    <source>
        <strain evidence="1">Ct96x5</strain>
    </source>
</reference>
<evidence type="ECO:0000313" key="1">
    <source>
        <dbReference type="EMBL" id="DAE09546.1"/>
    </source>
</evidence>
<protein>
    <submittedName>
        <fullName evidence="1">Uncharacterized protein</fullName>
    </submittedName>
</protein>
<organism evidence="1">
    <name type="scientific">Siphoviridae sp. ct96x5</name>
    <dbReference type="NCBI Taxonomy" id="2825367"/>
    <lineage>
        <taxon>Viruses</taxon>
        <taxon>Duplodnaviria</taxon>
        <taxon>Heunggongvirae</taxon>
        <taxon>Uroviricota</taxon>
        <taxon>Caudoviricetes</taxon>
    </lineage>
</organism>
<accession>A0A8S5PRP5</accession>